<keyword evidence="3" id="KW-1185">Reference proteome</keyword>
<dbReference type="EMBL" id="SJPN01000001">
    <property type="protein sequence ID" value="TWU08567.1"/>
    <property type="molecule type" value="Genomic_DNA"/>
</dbReference>
<reference evidence="2 3" key="1">
    <citation type="submission" date="2019-02" db="EMBL/GenBank/DDBJ databases">
        <title>Deep-cultivation of Planctomycetes and their phenomic and genomic characterization uncovers novel biology.</title>
        <authorList>
            <person name="Wiegand S."/>
            <person name="Jogler M."/>
            <person name="Boedeker C."/>
            <person name="Pinto D."/>
            <person name="Vollmers J."/>
            <person name="Rivas-Marin E."/>
            <person name="Kohn T."/>
            <person name="Peeters S.H."/>
            <person name="Heuer A."/>
            <person name="Rast P."/>
            <person name="Oberbeckmann S."/>
            <person name="Bunk B."/>
            <person name="Jeske O."/>
            <person name="Meyerdierks A."/>
            <person name="Storesund J.E."/>
            <person name="Kallscheuer N."/>
            <person name="Luecker S."/>
            <person name="Lage O.M."/>
            <person name="Pohl T."/>
            <person name="Merkel B.J."/>
            <person name="Hornburger P."/>
            <person name="Mueller R.-W."/>
            <person name="Bruemmer F."/>
            <person name="Labrenz M."/>
            <person name="Spormann A.M."/>
            <person name="Op Den Camp H."/>
            <person name="Overmann J."/>
            <person name="Amann R."/>
            <person name="Jetten M.S.M."/>
            <person name="Mascher T."/>
            <person name="Medema M.H."/>
            <person name="Devos D.P."/>
            <person name="Kaster A.-K."/>
            <person name="Ovreas L."/>
            <person name="Rohde M."/>
            <person name="Galperin M.Y."/>
            <person name="Jogler C."/>
        </authorList>
    </citation>
    <scope>NUCLEOTIDE SEQUENCE [LARGE SCALE GENOMIC DNA]</scope>
    <source>
        <strain evidence="2 3">Pla52n</strain>
    </source>
</reference>
<dbReference type="EC" id="5.1.3.-" evidence="2"/>
<dbReference type="Gene3D" id="2.150.10.10">
    <property type="entry name" value="Serralysin-like metalloprotease, C-terminal"/>
    <property type="match status" value="1"/>
</dbReference>
<dbReference type="InterPro" id="IPR011049">
    <property type="entry name" value="Serralysin-like_metalloprot_C"/>
</dbReference>
<dbReference type="InterPro" id="IPR050557">
    <property type="entry name" value="RTX_toxin/Mannuronan_C5-epim"/>
</dbReference>
<dbReference type="OrthoDB" id="6194573at2"/>
<dbReference type="AlphaFoldDB" id="A0A5C6BA19"/>
<evidence type="ECO:0000313" key="3">
    <source>
        <dbReference type="Proteomes" id="UP000320176"/>
    </source>
</evidence>
<evidence type="ECO:0000256" key="1">
    <source>
        <dbReference type="SAM" id="SignalP"/>
    </source>
</evidence>
<dbReference type="GO" id="GO:0016853">
    <property type="term" value="F:isomerase activity"/>
    <property type="evidence" value="ECO:0007669"/>
    <property type="project" value="UniProtKB-KW"/>
</dbReference>
<feature type="chain" id="PRO_5022768084" evidence="1">
    <location>
        <begin position="24"/>
        <end position="253"/>
    </location>
</feature>
<keyword evidence="1" id="KW-0732">Signal</keyword>
<keyword evidence="2" id="KW-0413">Isomerase</keyword>
<dbReference type="SUPFAM" id="SSF51120">
    <property type="entry name" value="beta-Roll"/>
    <property type="match status" value="1"/>
</dbReference>
<proteinExistence type="predicted"/>
<comment type="caution">
    <text evidence="2">The sequence shown here is derived from an EMBL/GenBank/DDBJ whole genome shotgun (WGS) entry which is preliminary data.</text>
</comment>
<accession>A0A5C6BA19</accession>
<dbReference type="PRINTS" id="PR00313">
    <property type="entry name" value="CABNDNGRPT"/>
</dbReference>
<protein>
    <submittedName>
        <fullName evidence="2">Poly(Beta-D-mannuronate) C5 epimerase 6</fullName>
        <ecNumber evidence="2">5.1.3.-</ecNumber>
    </submittedName>
</protein>
<name>A0A5C6BA19_9BACT</name>
<evidence type="ECO:0000313" key="2">
    <source>
        <dbReference type="EMBL" id="TWU08567.1"/>
    </source>
</evidence>
<sequence precursor="true">MRYFKTLAAALLTTACLIGSASAGGPDYDIDDHCDPLNGYVQLILDDSHDLIYISRDDDKLDIRGLMFDSNVFDDVPDPFVFDEEELENLADKDFHYRNGFDDVQRVIILCRDGNDVVITDNDVPVIIFAFGEDGNDILQGSMMDDGLQGGLGEDVLSGKDGNDVLNGGFDGERDRLQGGLGVDTFIQFYELETITQVVQPVFQRITLDIRNFNRFISNRRPTIQTTTTTVRHDEEILVDFEPNEDILNETEI</sequence>
<organism evidence="2 3">
    <name type="scientific">Stieleria varia</name>
    <dbReference type="NCBI Taxonomy" id="2528005"/>
    <lineage>
        <taxon>Bacteria</taxon>
        <taxon>Pseudomonadati</taxon>
        <taxon>Planctomycetota</taxon>
        <taxon>Planctomycetia</taxon>
        <taxon>Pirellulales</taxon>
        <taxon>Pirellulaceae</taxon>
        <taxon>Stieleria</taxon>
    </lineage>
</organism>
<dbReference type="PANTHER" id="PTHR38340">
    <property type="entry name" value="S-LAYER PROTEIN"/>
    <property type="match status" value="1"/>
</dbReference>
<gene>
    <name evidence="2" type="primary">algE6</name>
    <name evidence="2" type="ORF">Pla52n_11500</name>
</gene>
<dbReference type="RefSeq" id="WP_146518591.1">
    <property type="nucleotide sequence ID" value="NZ_CP151726.1"/>
</dbReference>
<dbReference type="PROSITE" id="PS51257">
    <property type="entry name" value="PROKAR_LIPOPROTEIN"/>
    <property type="match status" value="1"/>
</dbReference>
<feature type="signal peptide" evidence="1">
    <location>
        <begin position="1"/>
        <end position="23"/>
    </location>
</feature>
<dbReference type="Proteomes" id="UP000320176">
    <property type="component" value="Unassembled WGS sequence"/>
</dbReference>
<dbReference type="PANTHER" id="PTHR38340:SF1">
    <property type="entry name" value="S-LAYER PROTEIN"/>
    <property type="match status" value="1"/>
</dbReference>